<dbReference type="Gene3D" id="3.40.50.300">
    <property type="entry name" value="P-loop containing nucleotide triphosphate hydrolases"/>
    <property type="match status" value="2"/>
</dbReference>
<reference evidence="5 6" key="1">
    <citation type="journal article" date="2014" name="Front. Microbiol.">
        <title>Population and genomic analysis of the genus Halorubrum.</title>
        <authorList>
            <person name="Fullmer M.S."/>
            <person name="Soucy S.M."/>
            <person name="Swithers K.S."/>
            <person name="Makkay A.M."/>
            <person name="Wheeler R."/>
            <person name="Ventosa A."/>
            <person name="Gogarten J.P."/>
            <person name="Papke R.T."/>
        </authorList>
    </citation>
    <scope>NUCLEOTIDE SEQUENCE [LARGE SCALE GENOMIC DNA]</scope>
    <source>
        <strain evidence="5 6">Cb34</strain>
    </source>
</reference>
<gene>
    <name evidence="5" type="ORF">DJ70_08585</name>
</gene>
<sequence>MTNLQILSITLKDYRQYKGEQTIDLRKRGEHHINVIEGQNGAGKSNILNSITFCFYGTEEHLKEEKEGGLETFPLVNRDRLEDLNDGGKATGYVEIELGETEPEYVFKREFTTIKTDGGFNSVVGDLNLQRRVNRDWKPVDNPNTYLNEILPTRVHEYFLFDGERLHKFFEEGYPERVRTAILDVSHIELLNRALEHLDKMDTEIGRKASNFEGEAKRLKEELDETKQKRERKKERIDELERDIAEAQSNIDRIDGKLRDSSDAAVREKQERRKYLNQRLDQLNDEISELKNETTEGMVEAGPIVYNLKALDFTHQQFAELAQAGQLPPKIQDWFVQELLESGECICGADLDSDEEKRRHLAELEQEMSLVMQENLEGKAEIPRIIDDGKDLVEDIISNRKKISEKQDELGEVDRELRDISNELKSYDLPEDVDVSSLESQRSEIEGRISEMRQEIGRVEHEIETLDEKVNELDNKWREEAAKETKHRTMMRKLDFVEEAHEELTEIKSTILAQIRENTEENMNRYFNDLIWKDEDYTVELGDDYTVSVYGRHGDNKIGSLSAGEKQVLALSFMSALTKISGFNAPIVIDTPLGRISSKPKKRIAQNLPSYLVDTQITFLMTDEEYTDEVRAHLQNSVANEYLLDYSNEITEVKEK</sequence>
<name>A0A256IJZ4_9EURY</name>
<dbReference type="AlphaFoldDB" id="A0A256IJZ4"/>
<feature type="domain" description="Rad50/SbcC-type AAA" evidence="4">
    <location>
        <begin position="8"/>
        <end position="287"/>
    </location>
</feature>
<dbReference type="EMBL" id="NHPJ01000085">
    <property type="protein sequence ID" value="OYR56482.1"/>
    <property type="molecule type" value="Genomic_DNA"/>
</dbReference>
<accession>A0A256IJZ4</accession>
<organism evidence="5 6">
    <name type="scientific">Halorubrum halodurans</name>
    <dbReference type="NCBI Taxonomy" id="1383851"/>
    <lineage>
        <taxon>Archaea</taxon>
        <taxon>Methanobacteriati</taxon>
        <taxon>Methanobacteriota</taxon>
        <taxon>Stenosarchaea group</taxon>
        <taxon>Halobacteria</taxon>
        <taxon>Halobacteriales</taxon>
        <taxon>Haloferacaceae</taxon>
        <taxon>Halorubrum</taxon>
    </lineage>
</organism>
<evidence type="ECO:0000313" key="5">
    <source>
        <dbReference type="EMBL" id="OYR56482.1"/>
    </source>
</evidence>
<proteinExistence type="inferred from homology"/>
<dbReference type="SUPFAM" id="SSF52540">
    <property type="entry name" value="P-loop containing nucleoside triphosphate hydrolases"/>
    <property type="match status" value="1"/>
</dbReference>
<feature type="coiled-coil region" evidence="3">
    <location>
        <begin position="361"/>
        <end position="476"/>
    </location>
</feature>
<dbReference type="PANTHER" id="PTHR32114">
    <property type="entry name" value="ABC TRANSPORTER ABCH.3"/>
    <property type="match status" value="1"/>
</dbReference>
<feature type="coiled-coil region" evidence="3">
    <location>
        <begin position="209"/>
        <end position="300"/>
    </location>
</feature>
<evidence type="ECO:0000256" key="3">
    <source>
        <dbReference type="SAM" id="Coils"/>
    </source>
</evidence>
<dbReference type="GO" id="GO:0006302">
    <property type="term" value="P:double-strand break repair"/>
    <property type="evidence" value="ECO:0007669"/>
    <property type="project" value="InterPro"/>
</dbReference>
<evidence type="ECO:0000256" key="1">
    <source>
        <dbReference type="ARBA" id="ARBA00023054"/>
    </source>
</evidence>
<dbReference type="OrthoDB" id="25344at2157"/>
<dbReference type="InterPro" id="IPR027417">
    <property type="entry name" value="P-loop_NTPase"/>
</dbReference>
<dbReference type="Pfam" id="PF13476">
    <property type="entry name" value="AAA_23"/>
    <property type="match status" value="1"/>
</dbReference>
<comment type="similarity">
    <text evidence="2">Belongs to the Sph1/Sph2 family.</text>
</comment>
<comment type="caution">
    <text evidence="5">The sequence shown here is derived from an EMBL/GenBank/DDBJ whole genome shotgun (WGS) entry which is preliminary data.</text>
</comment>
<dbReference type="InterPro" id="IPR038729">
    <property type="entry name" value="Rad50/SbcC_AAA"/>
</dbReference>
<dbReference type="Proteomes" id="UP000216308">
    <property type="component" value="Unassembled WGS sequence"/>
</dbReference>
<dbReference type="PANTHER" id="PTHR32114:SF2">
    <property type="entry name" value="ABC TRANSPORTER ABCH.3"/>
    <property type="match status" value="1"/>
</dbReference>
<evidence type="ECO:0000313" key="6">
    <source>
        <dbReference type="Proteomes" id="UP000216308"/>
    </source>
</evidence>
<evidence type="ECO:0000256" key="2">
    <source>
        <dbReference type="ARBA" id="ARBA00049666"/>
    </source>
</evidence>
<dbReference type="GO" id="GO:0016887">
    <property type="term" value="F:ATP hydrolysis activity"/>
    <property type="evidence" value="ECO:0007669"/>
    <property type="project" value="InterPro"/>
</dbReference>
<dbReference type="RefSeq" id="WP_094531988.1">
    <property type="nucleotide sequence ID" value="NZ_NHPJ01000085.1"/>
</dbReference>
<evidence type="ECO:0000259" key="4">
    <source>
        <dbReference type="Pfam" id="PF13476"/>
    </source>
</evidence>
<protein>
    <submittedName>
        <fullName evidence="5">Chromosome segregation protein</fullName>
    </submittedName>
</protein>
<keyword evidence="6" id="KW-1185">Reference proteome</keyword>
<keyword evidence="1 3" id="KW-0175">Coiled coil</keyword>